<keyword evidence="12" id="KW-1185">Reference proteome</keyword>
<protein>
    <submittedName>
        <fullName evidence="11">Mechanosensitive ion channel</fullName>
    </submittedName>
</protein>
<dbReference type="Pfam" id="PF21082">
    <property type="entry name" value="MS_channel_3rd"/>
    <property type="match status" value="1"/>
</dbReference>
<dbReference type="Gene3D" id="1.10.287.1260">
    <property type="match status" value="1"/>
</dbReference>
<dbReference type="AlphaFoldDB" id="A0A9X3FFS2"/>
<evidence type="ECO:0000313" key="12">
    <source>
        <dbReference type="Proteomes" id="UP001145087"/>
    </source>
</evidence>
<feature type="transmembrane region" description="Helical" evidence="7">
    <location>
        <begin position="61"/>
        <end position="82"/>
    </location>
</feature>
<dbReference type="InterPro" id="IPR049142">
    <property type="entry name" value="MS_channel_1st"/>
</dbReference>
<gene>
    <name evidence="11" type="ORF">OU798_18495</name>
</gene>
<dbReference type="Proteomes" id="UP001145087">
    <property type="component" value="Unassembled WGS sequence"/>
</dbReference>
<dbReference type="Gene3D" id="2.30.30.60">
    <property type="match status" value="1"/>
</dbReference>
<evidence type="ECO:0000256" key="7">
    <source>
        <dbReference type="SAM" id="Phobius"/>
    </source>
</evidence>
<reference evidence="11" key="1">
    <citation type="submission" date="2022-11" db="EMBL/GenBank/DDBJ databases">
        <title>Marilongibacter aestuarii gen. nov., sp. nov., isolated from tidal flat sediment.</title>
        <authorList>
            <person name="Jiayan W."/>
        </authorList>
    </citation>
    <scope>NUCLEOTIDE SEQUENCE</scope>
    <source>
        <strain evidence="11">Z1-6</strain>
    </source>
</reference>
<dbReference type="GO" id="GO:0005886">
    <property type="term" value="C:plasma membrane"/>
    <property type="evidence" value="ECO:0007669"/>
    <property type="project" value="UniProtKB-SubCell"/>
</dbReference>
<keyword evidence="3" id="KW-1003">Cell membrane</keyword>
<dbReference type="Pfam" id="PF00924">
    <property type="entry name" value="MS_channel_2nd"/>
    <property type="match status" value="1"/>
</dbReference>
<dbReference type="SUPFAM" id="SSF50182">
    <property type="entry name" value="Sm-like ribonucleoproteins"/>
    <property type="match status" value="1"/>
</dbReference>
<dbReference type="EMBL" id="JAPOHD010000053">
    <property type="protein sequence ID" value="MCY1722345.1"/>
    <property type="molecule type" value="Genomic_DNA"/>
</dbReference>
<feature type="transmembrane region" description="Helical" evidence="7">
    <location>
        <begin position="88"/>
        <end position="108"/>
    </location>
</feature>
<dbReference type="InterPro" id="IPR052702">
    <property type="entry name" value="MscS-like_channel"/>
</dbReference>
<evidence type="ECO:0000259" key="9">
    <source>
        <dbReference type="Pfam" id="PF21082"/>
    </source>
</evidence>
<evidence type="ECO:0000256" key="6">
    <source>
        <dbReference type="ARBA" id="ARBA00023136"/>
    </source>
</evidence>
<organism evidence="11 12">
    <name type="scientific">Draconibacterium aestuarii</name>
    <dbReference type="NCBI Taxonomy" id="2998507"/>
    <lineage>
        <taxon>Bacteria</taxon>
        <taxon>Pseudomonadati</taxon>
        <taxon>Bacteroidota</taxon>
        <taxon>Bacteroidia</taxon>
        <taxon>Marinilabiliales</taxon>
        <taxon>Prolixibacteraceae</taxon>
        <taxon>Draconibacterium</taxon>
    </lineage>
</organism>
<dbReference type="SUPFAM" id="SSF82689">
    <property type="entry name" value="Mechanosensitive channel protein MscS (YggB), C-terminal domain"/>
    <property type="match status" value="1"/>
</dbReference>
<dbReference type="PANTHER" id="PTHR30347">
    <property type="entry name" value="POTASSIUM CHANNEL RELATED"/>
    <property type="match status" value="1"/>
</dbReference>
<evidence type="ECO:0000256" key="1">
    <source>
        <dbReference type="ARBA" id="ARBA00004651"/>
    </source>
</evidence>
<dbReference type="SUPFAM" id="SSF82861">
    <property type="entry name" value="Mechanosensitive channel protein MscS (YggB), transmembrane region"/>
    <property type="match status" value="1"/>
</dbReference>
<dbReference type="InterPro" id="IPR011014">
    <property type="entry name" value="MscS_channel_TM-2"/>
</dbReference>
<proteinExistence type="inferred from homology"/>
<feature type="domain" description="Mechanosensitive ion channel MscS" evidence="8">
    <location>
        <begin position="107"/>
        <end position="174"/>
    </location>
</feature>
<name>A0A9X3FFS2_9BACT</name>
<keyword evidence="6 7" id="KW-0472">Membrane</keyword>
<comment type="caution">
    <text evidence="11">The sequence shown here is derived from an EMBL/GenBank/DDBJ whole genome shotgun (WGS) entry which is preliminary data.</text>
</comment>
<evidence type="ECO:0000256" key="3">
    <source>
        <dbReference type="ARBA" id="ARBA00022475"/>
    </source>
</evidence>
<evidence type="ECO:0000256" key="2">
    <source>
        <dbReference type="ARBA" id="ARBA00008017"/>
    </source>
</evidence>
<dbReference type="PANTHER" id="PTHR30347:SF1">
    <property type="entry name" value="MECHANOSENSITIVE CHANNEL MSCK"/>
    <property type="match status" value="1"/>
</dbReference>
<evidence type="ECO:0000259" key="8">
    <source>
        <dbReference type="Pfam" id="PF00924"/>
    </source>
</evidence>
<dbReference type="InterPro" id="IPR023408">
    <property type="entry name" value="MscS_beta-dom_sf"/>
</dbReference>
<dbReference type="GO" id="GO:0008381">
    <property type="term" value="F:mechanosensitive monoatomic ion channel activity"/>
    <property type="evidence" value="ECO:0007669"/>
    <property type="project" value="UniProtKB-ARBA"/>
</dbReference>
<comment type="subcellular location">
    <subcellularLocation>
        <location evidence="1">Cell membrane</location>
        <topology evidence="1">Multi-pass membrane protein</topology>
    </subcellularLocation>
</comment>
<dbReference type="InterPro" id="IPR010920">
    <property type="entry name" value="LSM_dom_sf"/>
</dbReference>
<feature type="domain" description="Mechanosensitive ion channel MscS C-terminal" evidence="9">
    <location>
        <begin position="183"/>
        <end position="264"/>
    </location>
</feature>
<accession>A0A9X3FFS2</accession>
<keyword evidence="5 7" id="KW-1133">Transmembrane helix</keyword>
<sequence length="280" mass="32265">MNLQELLNKEILKTDNFDITIFEIMVVAIIVLITIIIIKVLKFLFKKIEQRNREEAGRRQALFQILKYLIWVLSITLAFEALEIKITLILAGSAALLVGVGLGLQHIFQDILSGVAMLFEGNLKRGDIVEIKDGTIGKVREINLRTSKIETRDNIIMVVPNSRFITENVINWSHINKYTRFSVKVGVAYGSDVELVSKLLYECAKKHKLVVAKPEPFVRFLDFGESSLDFQVFFWSHENFLAENIKSDIRYSINKAFNENHIRIPFPQRDVYVNPHETKK</sequence>
<dbReference type="InterPro" id="IPR011066">
    <property type="entry name" value="MscS_channel_C_sf"/>
</dbReference>
<feature type="transmembrane region" description="Helical" evidence="7">
    <location>
        <begin position="20"/>
        <end position="41"/>
    </location>
</feature>
<evidence type="ECO:0000259" key="10">
    <source>
        <dbReference type="Pfam" id="PF21088"/>
    </source>
</evidence>
<dbReference type="InterPro" id="IPR006685">
    <property type="entry name" value="MscS_channel_2nd"/>
</dbReference>
<dbReference type="InterPro" id="IPR049278">
    <property type="entry name" value="MS_channel_C"/>
</dbReference>
<comment type="similarity">
    <text evidence="2">Belongs to the MscS (TC 1.A.23) family.</text>
</comment>
<dbReference type="RefSeq" id="WP_343334671.1">
    <property type="nucleotide sequence ID" value="NZ_JAPOHD010000053.1"/>
</dbReference>
<evidence type="ECO:0000256" key="4">
    <source>
        <dbReference type="ARBA" id="ARBA00022692"/>
    </source>
</evidence>
<keyword evidence="4 7" id="KW-0812">Transmembrane</keyword>
<feature type="domain" description="Mechanosensitive ion channel transmembrane helices 2/3" evidence="10">
    <location>
        <begin position="64"/>
        <end position="105"/>
    </location>
</feature>
<dbReference type="Gene3D" id="3.30.70.100">
    <property type="match status" value="1"/>
</dbReference>
<evidence type="ECO:0000313" key="11">
    <source>
        <dbReference type="EMBL" id="MCY1722345.1"/>
    </source>
</evidence>
<evidence type="ECO:0000256" key="5">
    <source>
        <dbReference type="ARBA" id="ARBA00022989"/>
    </source>
</evidence>
<dbReference type="Pfam" id="PF21088">
    <property type="entry name" value="MS_channel_1st"/>
    <property type="match status" value="1"/>
</dbReference>